<dbReference type="Gene3D" id="3.40.710.10">
    <property type="entry name" value="DD-peptidase/beta-lactamase superfamily"/>
    <property type="match status" value="1"/>
</dbReference>
<comment type="caution">
    <text evidence="3">The sequence shown here is derived from an EMBL/GenBank/DDBJ whole genome shotgun (WGS) entry which is preliminary data.</text>
</comment>
<dbReference type="OrthoDB" id="9773047at2"/>
<name>A0A198AVA2_9BACL</name>
<dbReference type="InterPro" id="IPR012338">
    <property type="entry name" value="Beta-lactam/transpept-like"/>
</dbReference>
<feature type="region of interest" description="Disordered" evidence="1">
    <location>
        <begin position="1"/>
        <end position="33"/>
    </location>
</feature>
<evidence type="ECO:0000259" key="2">
    <source>
        <dbReference type="Pfam" id="PF00144"/>
    </source>
</evidence>
<dbReference type="EMBL" id="LYPB01000025">
    <property type="protein sequence ID" value="OAS24936.1"/>
    <property type="molecule type" value="Genomic_DNA"/>
</dbReference>
<dbReference type="SUPFAM" id="SSF56601">
    <property type="entry name" value="beta-lactamase/transpeptidase-like"/>
    <property type="match status" value="1"/>
</dbReference>
<sequence>MLTNVTSPLQSSMEATSRPSAQRPTHGWPTSTPEAQGLYSATLAKTFDVFLDYGVHSIAVIRNGVWVADACKEGIEPTIPQDMKSVTKSVTSALIGIALKEGKLKSPDQRLATFFPELENDPLKSKIQLKHLLSMTSGLSWDNDQELSSNEMMQAPDWVAYILNRPAQHEPGAVFNYSNGDAHLLSAVIGQVTGMTLFDYAKSRLFEPLGITNVNWSHDHQGITIGAWALALSLADMAKLGSLYLNDGQWEGMSIIPQSWIRTSFMKRVTLNYSNGTQGSYGYYWWTKSLAKGLNKGSRKELDIFYASGSGGRRIFGIPELKMIVALTANSGDVDMPESLLHHVLQAVRSNKQLSENSLAFEQLQQAIQRFAAAPLG</sequence>
<reference evidence="3 4" key="1">
    <citation type="submission" date="2016-05" db="EMBL/GenBank/DDBJ databases">
        <title>Paenibacillus sp. 1ZS3-15 nov., isolated from the rhizosphere soil.</title>
        <authorList>
            <person name="Zhang X.X."/>
            <person name="Zhang J."/>
        </authorList>
    </citation>
    <scope>NUCLEOTIDE SEQUENCE [LARGE SCALE GENOMIC DNA]</scope>
    <source>
        <strain evidence="3 4">1ZS3-15</strain>
    </source>
</reference>
<dbReference type="AlphaFoldDB" id="A0A198AVA2"/>
<evidence type="ECO:0000313" key="4">
    <source>
        <dbReference type="Proteomes" id="UP000078454"/>
    </source>
</evidence>
<dbReference type="InterPro" id="IPR001466">
    <property type="entry name" value="Beta-lactam-related"/>
</dbReference>
<protein>
    <recommendedName>
        <fullName evidence="2">Beta-lactamase-related domain-containing protein</fullName>
    </recommendedName>
</protein>
<dbReference type="Proteomes" id="UP000078454">
    <property type="component" value="Unassembled WGS sequence"/>
</dbReference>
<dbReference type="STRING" id="1850517.A8708_10020"/>
<keyword evidence="4" id="KW-1185">Reference proteome</keyword>
<dbReference type="PANTHER" id="PTHR43283:SF7">
    <property type="entry name" value="BETA-LACTAMASE-RELATED DOMAIN-CONTAINING PROTEIN"/>
    <property type="match status" value="1"/>
</dbReference>
<gene>
    <name evidence="3" type="ORF">A8708_10020</name>
</gene>
<dbReference type="PANTHER" id="PTHR43283">
    <property type="entry name" value="BETA-LACTAMASE-RELATED"/>
    <property type="match status" value="1"/>
</dbReference>
<organism evidence="3 4">
    <name type="scientific">Paenibacillus oryzisoli</name>
    <dbReference type="NCBI Taxonomy" id="1850517"/>
    <lineage>
        <taxon>Bacteria</taxon>
        <taxon>Bacillati</taxon>
        <taxon>Bacillota</taxon>
        <taxon>Bacilli</taxon>
        <taxon>Bacillales</taxon>
        <taxon>Paenibacillaceae</taxon>
        <taxon>Paenibacillus</taxon>
    </lineage>
</organism>
<dbReference type="Pfam" id="PF00144">
    <property type="entry name" value="Beta-lactamase"/>
    <property type="match status" value="1"/>
</dbReference>
<dbReference type="InterPro" id="IPR050789">
    <property type="entry name" value="Diverse_Enzym_Activities"/>
</dbReference>
<evidence type="ECO:0000256" key="1">
    <source>
        <dbReference type="SAM" id="MobiDB-lite"/>
    </source>
</evidence>
<accession>A0A198AVA2</accession>
<evidence type="ECO:0000313" key="3">
    <source>
        <dbReference type="EMBL" id="OAS24936.1"/>
    </source>
</evidence>
<feature type="domain" description="Beta-lactamase-related" evidence="2">
    <location>
        <begin position="57"/>
        <end position="333"/>
    </location>
</feature>
<proteinExistence type="predicted"/>